<feature type="transmembrane region" description="Helical" evidence="9">
    <location>
        <begin position="393"/>
        <end position="415"/>
    </location>
</feature>
<dbReference type="PANTHER" id="PTHR12174">
    <property type="entry name" value="SIGNAL PEPTIDE PEPTIDASE"/>
    <property type="match status" value="1"/>
</dbReference>
<feature type="region of interest" description="Disordered" evidence="8">
    <location>
        <begin position="482"/>
        <end position="536"/>
    </location>
</feature>
<dbReference type="Pfam" id="PF04258">
    <property type="entry name" value="Peptidase_A22B"/>
    <property type="match status" value="1"/>
</dbReference>
<evidence type="ECO:0000313" key="11">
    <source>
        <dbReference type="Proteomes" id="UP001338125"/>
    </source>
</evidence>
<feature type="transmembrane region" description="Helical" evidence="9">
    <location>
        <begin position="54"/>
        <end position="72"/>
    </location>
</feature>
<evidence type="ECO:0000313" key="10">
    <source>
        <dbReference type="EMBL" id="KAK5991032.1"/>
    </source>
</evidence>
<keyword evidence="7 9" id="KW-0472">Membrane</keyword>
<comment type="similarity">
    <text evidence="2">Belongs to the peptidase A22B family.</text>
</comment>
<feature type="transmembrane region" description="Helical" evidence="9">
    <location>
        <begin position="422"/>
        <end position="439"/>
    </location>
</feature>
<dbReference type="GO" id="GO:0006508">
    <property type="term" value="P:proteolysis"/>
    <property type="evidence" value="ECO:0007669"/>
    <property type="project" value="UniProtKB-KW"/>
</dbReference>
<feature type="transmembrane region" description="Helical" evidence="9">
    <location>
        <begin position="262"/>
        <end position="280"/>
    </location>
</feature>
<evidence type="ECO:0000256" key="8">
    <source>
        <dbReference type="SAM" id="MobiDB-lite"/>
    </source>
</evidence>
<evidence type="ECO:0000256" key="1">
    <source>
        <dbReference type="ARBA" id="ARBA00004477"/>
    </source>
</evidence>
<reference evidence="10 11" key="1">
    <citation type="submission" date="2024-01" db="EMBL/GenBank/DDBJ databases">
        <title>Complete genome of Cladobotryum mycophilum ATHUM6906.</title>
        <authorList>
            <person name="Christinaki A.C."/>
            <person name="Myridakis A.I."/>
            <person name="Kouvelis V.N."/>
        </authorList>
    </citation>
    <scope>NUCLEOTIDE SEQUENCE [LARGE SCALE GENOMIC DNA]</scope>
    <source>
        <strain evidence="10 11">ATHUM6906</strain>
    </source>
</reference>
<dbReference type="Proteomes" id="UP001338125">
    <property type="component" value="Unassembled WGS sequence"/>
</dbReference>
<keyword evidence="3 9" id="KW-0812">Transmembrane</keyword>
<comment type="subcellular location">
    <subcellularLocation>
        <location evidence="1">Endoplasmic reticulum membrane</location>
        <topology evidence="1">Multi-pass membrane protein</topology>
    </subcellularLocation>
</comment>
<evidence type="ECO:0000256" key="7">
    <source>
        <dbReference type="ARBA" id="ARBA00023136"/>
    </source>
</evidence>
<keyword evidence="11" id="KW-1185">Reference proteome</keyword>
<keyword evidence="10" id="KW-0645">Protease</keyword>
<dbReference type="SMART" id="SM00730">
    <property type="entry name" value="PSN"/>
    <property type="match status" value="1"/>
</dbReference>
<organism evidence="10 11">
    <name type="scientific">Cladobotryum mycophilum</name>
    <dbReference type="NCBI Taxonomy" id="491253"/>
    <lineage>
        <taxon>Eukaryota</taxon>
        <taxon>Fungi</taxon>
        <taxon>Dikarya</taxon>
        <taxon>Ascomycota</taxon>
        <taxon>Pezizomycotina</taxon>
        <taxon>Sordariomycetes</taxon>
        <taxon>Hypocreomycetidae</taxon>
        <taxon>Hypocreales</taxon>
        <taxon>Hypocreaceae</taxon>
        <taxon>Cladobotryum</taxon>
    </lineage>
</organism>
<dbReference type="GO" id="GO:0008233">
    <property type="term" value="F:peptidase activity"/>
    <property type="evidence" value="ECO:0007669"/>
    <property type="project" value="UniProtKB-KW"/>
</dbReference>
<evidence type="ECO:0000256" key="9">
    <source>
        <dbReference type="SAM" id="Phobius"/>
    </source>
</evidence>
<keyword evidence="6 9" id="KW-1133">Transmembrane helix</keyword>
<accession>A0ABR0SFS8</accession>
<evidence type="ECO:0000256" key="3">
    <source>
        <dbReference type="ARBA" id="ARBA00022692"/>
    </source>
</evidence>
<dbReference type="InterPro" id="IPR006639">
    <property type="entry name" value="Preselin/SPP"/>
</dbReference>
<evidence type="ECO:0000256" key="6">
    <source>
        <dbReference type="ARBA" id="ARBA00022989"/>
    </source>
</evidence>
<name>A0ABR0SFS8_9HYPO</name>
<feature type="transmembrane region" description="Helical" evidence="9">
    <location>
        <begin position="84"/>
        <end position="104"/>
    </location>
</feature>
<dbReference type="InterPro" id="IPR007369">
    <property type="entry name" value="Peptidase_A22B_SPP"/>
</dbReference>
<evidence type="ECO:0000256" key="4">
    <source>
        <dbReference type="ARBA" id="ARBA00022801"/>
    </source>
</evidence>
<feature type="transmembrane region" description="Helical" evidence="9">
    <location>
        <begin position="292"/>
        <end position="309"/>
    </location>
</feature>
<evidence type="ECO:0000256" key="5">
    <source>
        <dbReference type="ARBA" id="ARBA00022824"/>
    </source>
</evidence>
<keyword evidence="5" id="KW-0256">Endoplasmic reticulum</keyword>
<sequence length="536" mass="59826">MLELKLICGVMGIIYLGAHASLRRPPSAAASKSKKGKKRDQDEAFTQGLELSDAVLFPLMAAVMLIGLYYLIQWLQDPAILNKILRWYMSTVSIASLVTIYAHGLELGTSFIFPSYWRGSDGSLRKVDQKKRTVAVCDNVGNQVEQSPATSNPFPGLLALLAPSERLRNAAWSLRDLLTRHWVLKFFVHGMGDEEIQVKFAHMMAMFMSVGTALVYFATSSLTLSNMLGYGMCYCSFLVLSPTDFLIGSLVLSGLFFYDIVMVFYTPYMVTVATMLDVPIKLTFEAAERRSILGLGDIVVPGILIGWALRLDLWIHYAKRIKHEPVDLKIKSKDITSGEIIETTETKQMEVKVPYLNVKGNWGERWWTRGTMFLSLPRELPVEVAASSFSKTYFYASMVGYGLGMIFTLVMLLVFKRGQPALLYLVPGVLGSLLLTSVARGEFSKMWTYTEDGSIDKMDIVVDLDANGNVIKTFGKPEDGTLDLTKDKKTGDKKAEKGDEKEEKKGEGDEKDEDKRGKKGHHVFLLSLEAPSDDED</sequence>
<evidence type="ECO:0000256" key="2">
    <source>
        <dbReference type="ARBA" id="ARBA00006859"/>
    </source>
</evidence>
<dbReference type="PANTHER" id="PTHR12174:SF23">
    <property type="entry name" value="MINOR HISTOCOMPATIBILITY ANTIGEN H13"/>
    <property type="match status" value="1"/>
</dbReference>
<feature type="transmembrane region" description="Helical" evidence="9">
    <location>
        <begin position="231"/>
        <end position="256"/>
    </location>
</feature>
<gene>
    <name evidence="10" type="ORF">PT974_09308</name>
</gene>
<dbReference type="EMBL" id="JAVFKD010000014">
    <property type="protein sequence ID" value="KAK5991032.1"/>
    <property type="molecule type" value="Genomic_DNA"/>
</dbReference>
<feature type="compositionally biased region" description="Basic and acidic residues" evidence="8">
    <location>
        <begin position="482"/>
        <end position="516"/>
    </location>
</feature>
<feature type="transmembrane region" description="Helical" evidence="9">
    <location>
        <begin position="200"/>
        <end position="219"/>
    </location>
</feature>
<protein>
    <submittedName>
        <fullName evidence="10">Intramembrane protease</fullName>
    </submittedName>
</protein>
<keyword evidence="4" id="KW-0378">Hydrolase</keyword>
<proteinExistence type="inferred from homology"/>
<comment type="caution">
    <text evidence="10">The sequence shown here is derived from an EMBL/GenBank/DDBJ whole genome shotgun (WGS) entry which is preliminary data.</text>
</comment>